<evidence type="ECO:0000256" key="1">
    <source>
        <dbReference type="SAM" id="MobiDB-lite"/>
    </source>
</evidence>
<gene>
    <name evidence="3" type="ORF">PsYK624_087660</name>
</gene>
<dbReference type="Proteomes" id="UP000703269">
    <property type="component" value="Unassembled WGS sequence"/>
</dbReference>
<name>A0A9P3GD70_9APHY</name>
<dbReference type="AlphaFoldDB" id="A0A9P3GD70"/>
<feature type="transmembrane region" description="Helical" evidence="2">
    <location>
        <begin position="52"/>
        <end position="73"/>
    </location>
</feature>
<keyword evidence="2" id="KW-0812">Transmembrane</keyword>
<comment type="caution">
    <text evidence="3">The sequence shown here is derived from an EMBL/GenBank/DDBJ whole genome shotgun (WGS) entry which is preliminary data.</text>
</comment>
<keyword evidence="2" id="KW-0472">Membrane</keyword>
<sequence length="174" mass="17823">MTVIPSPAAPGAYPTPSLNISKAVGTAKSVSAVSVLSADPNNAIDPPPISDVAQTVLVICMLIAGIVLFGTLVHMTLYAPKRDEPLTFVQWWIWANMEMLGVWAVDSGAGVSGPPAEAVPLTILAPEASGPALRHSTSAVSIDVLVAPQPAASPQASAPTSTSRPPTYYSASLP</sequence>
<keyword evidence="2" id="KW-1133">Transmembrane helix</keyword>
<organism evidence="3 4">
    <name type="scientific">Phanerochaete sordida</name>
    <dbReference type="NCBI Taxonomy" id="48140"/>
    <lineage>
        <taxon>Eukaryota</taxon>
        <taxon>Fungi</taxon>
        <taxon>Dikarya</taxon>
        <taxon>Basidiomycota</taxon>
        <taxon>Agaricomycotina</taxon>
        <taxon>Agaricomycetes</taxon>
        <taxon>Polyporales</taxon>
        <taxon>Phanerochaetaceae</taxon>
        <taxon>Phanerochaete</taxon>
    </lineage>
</organism>
<reference evidence="3 4" key="1">
    <citation type="submission" date="2021-08" db="EMBL/GenBank/DDBJ databases">
        <title>Draft Genome Sequence of Phanerochaete sordida strain YK-624.</title>
        <authorList>
            <person name="Mori T."/>
            <person name="Dohra H."/>
            <person name="Suzuki T."/>
            <person name="Kawagishi H."/>
            <person name="Hirai H."/>
        </authorList>
    </citation>
    <scope>NUCLEOTIDE SEQUENCE [LARGE SCALE GENOMIC DNA]</scope>
    <source>
        <strain evidence="3 4">YK-624</strain>
    </source>
</reference>
<protein>
    <submittedName>
        <fullName evidence="3">Uncharacterized protein</fullName>
    </submittedName>
</protein>
<accession>A0A9P3GD70</accession>
<proteinExistence type="predicted"/>
<evidence type="ECO:0000313" key="4">
    <source>
        <dbReference type="Proteomes" id="UP000703269"/>
    </source>
</evidence>
<feature type="region of interest" description="Disordered" evidence="1">
    <location>
        <begin position="151"/>
        <end position="174"/>
    </location>
</feature>
<dbReference type="EMBL" id="BPQB01000027">
    <property type="protein sequence ID" value="GJE92611.1"/>
    <property type="molecule type" value="Genomic_DNA"/>
</dbReference>
<keyword evidence="4" id="KW-1185">Reference proteome</keyword>
<evidence type="ECO:0000256" key="2">
    <source>
        <dbReference type="SAM" id="Phobius"/>
    </source>
</evidence>
<evidence type="ECO:0000313" key="3">
    <source>
        <dbReference type="EMBL" id="GJE92611.1"/>
    </source>
</evidence>